<dbReference type="AlphaFoldDB" id="A0A372IUP8"/>
<evidence type="ECO:0000256" key="5">
    <source>
        <dbReference type="ARBA" id="ARBA00023136"/>
    </source>
</evidence>
<feature type="transmembrane region" description="Helical" evidence="6">
    <location>
        <begin position="253"/>
        <end position="276"/>
    </location>
</feature>
<name>A0A372IUP8_9BACT</name>
<reference evidence="7 8" key="1">
    <citation type="submission" date="2018-08" db="EMBL/GenBank/DDBJ databases">
        <title>Acidipila sp. 4G-K13, an acidobacterium isolated from forest soil.</title>
        <authorList>
            <person name="Gao Z.-H."/>
            <person name="Qiu L.-H."/>
        </authorList>
    </citation>
    <scope>NUCLEOTIDE SEQUENCE [LARGE SCALE GENOMIC DNA]</scope>
    <source>
        <strain evidence="7 8">4G-K13</strain>
    </source>
</reference>
<dbReference type="Gene3D" id="1.20.1740.10">
    <property type="entry name" value="Amino acid/polyamine transporter I"/>
    <property type="match status" value="1"/>
</dbReference>
<keyword evidence="4 6" id="KW-1133">Transmembrane helix</keyword>
<feature type="transmembrane region" description="Helical" evidence="6">
    <location>
        <begin position="454"/>
        <end position="473"/>
    </location>
</feature>
<keyword evidence="3 6" id="KW-0812">Transmembrane</keyword>
<dbReference type="PANTHER" id="PTHR45649">
    <property type="entry name" value="AMINO-ACID PERMEASE BAT1"/>
    <property type="match status" value="1"/>
</dbReference>
<dbReference type="RefSeq" id="WP_117297956.1">
    <property type="nucleotide sequence ID" value="NZ_QVQT02000001.1"/>
</dbReference>
<keyword evidence="2" id="KW-0813">Transport</keyword>
<dbReference type="Proteomes" id="UP000264702">
    <property type="component" value="Unassembled WGS sequence"/>
</dbReference>
<comment type="caution">
    <text evidence="7">The sequence shown here is derived from an EMBL/GenBank/DDBJ whole genome shotgun (WGS) entry which is preliminary data.</text>
</comment>
<accession>A0A372IUP8</accession>
<feature type="transmembrane region" description="Helical" evidence="6">
    <location>
        <begin position="302"/>
        <end position="322"/>
    </location>
</feature>
<dbReference type="OrthoDB" id="9762947at2"/>
<feature type="transmembrane region" description="Helical" evidence="6">
    <location>
        <begin position="425"/>
        <end position="442"/>
    </location>
</feature>
<evidence type="ECO:0000313" key="8">
    <source>
        <dbReference type="Proteomes" id="UP000264702"/>
    </source>
</evidence>
<evidence type="ECO:0000256" key="4">
    <source>
        <dbReference type="ARBA" id="ARBA00022989"/>
    </source>
</evidence>
<protein>
    <submittedName>
        <fullName evidence="7">Amino acid permease</fullName>
    </submittedName>
</protein>
<sequence>MTDKTISQRLDQDSAQLQALGYSSNFERTMTVWENFSLGFTYLSPVVGVYSVFALAVTSGGPPMFWNYILVGLGQLLVCLIFGEIVSQFPISGGIYPWSRRLVGKRWAWMAGWVYLWALCTTIAAVAVGGAPYLAALAGIRSTHSGDIFIALAMVCVTTLLNVSGTRLLARVAMIGFVCELAGAIVVGSYLLLFARHQHFAILFQTFHVEGSGSYFYAFVASSVAAMFCYYGFEACGDVAEETPNPGVAIPKAMRMTIYIGGAAAIFVTLALLLAITDMPSVISGKDADPVVTVLRNALGPLGVRIVMAIVLISFFSCLLSLQAATSRLLFSYGRDGMIVGSRYLNKLSERTRMPIAALIIAGLIPAIIVMIGFFLENAVRTIIVFGSAGIYVAFQMVVLGALIARSKGWKPTGRFRLNGWGWPVNIAALAYGIAAIINMMWPRSPSDPWYLNYGMIMTSVIVLACGAVYMILLRPYEKGTAPAGDAHRIAAQLAGAEVSSGVESGS</sequence>
<evidence type="ECO:0000256" key="6">
    <source>
        <dbReference type="SAM" id="Phobius"/>
    </source>
</evidence>
<keyword evidence="8" id="KW-1185">Reference proteome</keyword>
<proteinExistence type="predicted"/>
<evidence type="ECO:0000256" key="2">
    <source>
        <dbReference type="ARBA" id="ARBA00022448"/>
    </source>
</evidence>
<dbReference type="PIRSF" id="PIRSF006060">
    <property type="entry name" value="AA_transporter"/>
    <property type="match status" value="1"/>
</dbReference>
<dbReference type="GO" id="GO:0016020">
    <property type="term" value="C:membrane"/>
    <property type="evidence" value="ECO:0007669"/>
    <property type="project" value="UniProtKB-SubCell"/>
</dbReference>
<evidence type="ECO:0000313" key="7">
    <source>
        <dbReference type="EMBL" id="RFU18660.1"/>
    </source>
</evidence>
<dbReference type="GO" id="GO:0022857">
    <property type="term" value="F:transmembrane transporter activity"/>
    <property type="evidence" value="ECO:0007669"/>
    <property type="project" value="InterPro"/>
</dbReference>
<feature type="transmembrane region" description="Helical" evidence="6">
    <location>
        <begin position="107"/>
        <end position="128"/>
    </location>
</feature>
<dbReference type="EMBL" id="QVQT01000001">
    <property type="protein sequence ID" value="RFU18660.1"/>
    <property type="molecule type" value="Genomic_DNA"/>
</dbReference>
<feature type="transmembrane region" description="Helical" evidence="6">
    <location>
        <begin position="172"/>
        <end position="195"/>
    </location>
</feature>
<keyword evidence="5 6" id="KW-0472">Membrane</keyword>
<dbReference type="PANTHER" id="PTHR45649:SF26">
    <property type="entry name" value="OS04G0435100 PROTEIN"/>
    <property type="match status" value="1"/>
</dbReference>
<feature type="transmembrane region" description="Helical" evidence="6">
    <location>
        <begin position="356"/>
        <end position="376"/>
    </location>
</feature>
<gene>
    <name evidence="7" type="ORF">D0Y96_03710</name>
</gene>
<organism evidence="7 8">
    <name type="scientific">Paracidobacterium acidisoli</name>
    <dbReference type="NCBI Taxonomy" id="2303751"/>
    <lineage>
        <taxon>Bacteria</taxon>
        <taxon>Pseudomonadati</taxon>
        <taxon>Acidobacteriota</taxon>
        <taxon>Terriglobia</taxon>
        <taxon>Terriglobales</taxon>
        <taxon>Acidobacteriaceae</taxon>
        <taxon>Paracidobacterium</taxon>
    </lineage>
</organism>
<evidence type="ECO:0000256" key="1">
    <source>
        <dbReference type="ARBA" id="ARBA00004141"/>
    </source>
</evidence>
<feature type="transmembrane region" description="Helical" evidence="6">
    <location>
        <begin position="148"/>
        <end position="165"/>
    </location>
</feature>
<feature type="transmembrane region" description="Helical" evidence="6">
    <location>
        <begin position="65"/>
        <end position="86"/>
    </location>
</feature>
<comment type="subcellular location">
    <subcellularLocation>
        <location evidence="1">Membrane</location>
        <topology evidence="1">Multi-pass membrane protein</topology>
    </subcellularLocation>
</comment>
<dbReference type="Pfam" id="PF13520">
    <property type="entry name" value="AA_permease_2"/>
    <property type="match status" value="1"/>
</dbReference>
<dbReference type="InterPro" id="IPR002293">
    <property type="entry name" value="AA/rel_permease1"/>
</dbReference>
<feature type="transmembrane region" description="Helical" evidence="6">
    <location>
        <begin position="215"/>
        <end position="233"/>
    </location>
</feature>
<feature type="transmembrane region" description="Helical" evidence="6">
    <location>
        <begin position="382"/>
        <end position="404"/>
    </location>
</feature>
<feature type="transmembrane region" description="Helical" evidence="6">
    <location>
        <begin position="36"/>
        <end position="59"/>
    </location>
</feature>
<evidence type="ECO:0000256" key="3">
    <source>
        <dbReference type="ARBA" id="ARBA00022692"/>
    </source>
</evidence>